<feature type="transmembrane region" description="Helical" evidence="2">
    <location>
        <begin position="84"/>
        <end position="103"/>
    </location>
</feature>
<sequence>MAQTKRKKRTTKHRGNAAGSIEARGRTGRKPTAEEQKKAGQLSARERRQSKPPSWNSAALKAGAMAVLLFVLTQVGILGNGASIQQGLFLSLLALVIYTPLAYTTDKWVYARMLKRQGAAKK</sequence>
<accession>A0A9X3SAG1</accession>
<comment type="caution">
    <text evidence="3">The sequence shown here is derived from an EMBL/GenBank/DDBJ whole genome shotgun (WGS) entry which is preliminary data.</text>
</comment>
<evidence type="ECO:0000256" key="2">
    <source>
        <dbReference type="SAM" id="Phobius"/>
    </source>
</evidence>
<keyword evidence="2" id="KW-0472">Membrane</keyword>
<proteinExistence type="predicted"/>
<keyword evidence="2" id="KW-1133">Transmembrane helix</keyword>
<reference evidence="3" key="1">
    <citation type="submission" date="2022-10" db="EMBL/GenBank/DDBJ databases">
        <title>The WGS of Solirubrobacter ginsenosidimutans DSM 21036.</title>
        <authorList>
            <person name="Jiang Z."/>
        </authorList>
    </citation>
    <scope>NUCLEOTIDE SEQUENCE</scope>
    <source>
        <strain evidence="3">DSM 21036</strain>
    </source>
</reference>
<organism evidence="3 4">
    <name type="scientific">Solirubrobacter ginsenosidimutans</name>
    <dbReference type="NCBI Taxonomy" id="490573"/>
    <lineage>
        <taxon>Bacteria</taxon>
        <taxon>Bacillati</taxon>
        <taxon>Actinomycetota</taxon>
        <taxon>Thermoleophilia</taxon>
        <taxon>Solirubrobacterales</taxon>
        <taxon>Solirubrobacteraceae</taxon>
        <taxon>Solirubrobacter</taxon>
    </lineage>
</organism>
<dbReference type="AlphaFoldDB" id="A0A9X3SAG1"/>
<keyword evidence="4" id="KW-1185">Reference proteome</keyword>
<feature type="transmembrane region" description="Helical" evidence="2">
    <location>
        <begin position="58"/>
        <end position="78"/>
    </location>
</feature>
<evidence type="ECO:0000313" key="3">
    <source>
        <dbReference type="EMBL" id="MDA0165988.1"/>
    </source>
</evidence>
<name>A0A9X3SAG1_9ACTN</name>
<evidence type="ECO:0000256" key="1">
    <source>
        <dbReference type="SAM" id="MobiDB-lite"/>
    </source>
</evidence>
<feature type="compositionally biased region" description="Basic and acidic residues" evidence="1">
    <location>
        <begin position="31"/>
        <end position="49"/>
    </location>
</feature>
<evidence type="ECO:0000313" key="4">
    <source>
        <dbReference type="Proteomes" id="UP001149140"/>
    </source>
</evidence>
<keyword evidence="2" id="KW-0812">Transmembrane</keyword>
<feature type="region of interest" description="Disordered" evidence="1">
    <location>
        <begin position="1"/>
        <end position="56"/>
    </location>
</feature>
<gene>
    <name evidence="3" type="ORF">OM076_37330</name>
</gene>
<dbReference type="RefSeq" id="WP_270045250.1">
    <property type="nucleotide sequence ID" value="NZ_JAPDOD010000056.1"/>
</dbReference>
<protein>
    <submittedName>
        <fullName evidence="3">Uncharacterized protein</fullName>
    </submittedName>
</protein>
<dbReference type="Proteomes" id="UP001149140">
    <property type="component" value="Unassembled WGS sequence"/>
</dbReference>
<dbReference type="EMBL" id="JAPDOD010000056">
    <property type="protein sequence ID" value="MDA0165988.1"/>
    <property type="molecule type" value="Genomic_DNA"/>
</dbReference>
<feature type="compositionally biased region" description="Basic residues" evidence="1">
    <location>
        <begin position="1"/>
        <end position="15"/>
    </location>
</feature>